<dbReference type="Proteomes" id="UP000277108">
    <property type="component" value="Unassembled WGS sequence"/>
</dbReference>
<dbReference type="CDD" id="cd04301">
    <property type="entry name" value="NAT_SF"/>
    <property type="match status" value="1"/>
</dbReference>
<protein>
    <submittedName>
        <fullName evidence="2">Acetyltransferase (GNAT) family protein</fullName>
    </submittedName>
</protein>
<accession>A0A3N5BJ89</accession>
<organism evidence="2 3">
    <name type="scientific">Abyssicoccus albus</name>
    <dbReference type="NCBI Taxonomy" id="1817405"/>
    <lineage>
        <taxon>Bacteria</taxon>
        <taxon>Bacillati</taxon>
        <taxon>Bacillota</taxon>
        <taxon>Bacilli</taxon>
        <taxon>Bacillales</taxon>
        <taxon>Abyssicoccaceae</taxon>
    </lineage>
</organism>
<dbReference type="AlphaFoldDB" id="A0A3N5BJ89"/>
<dbReference type="Pfam" id="PF00583">
    <property type="entry name" value="Acetyltransf_1"/>
    <property type="match status" value="1"/>
</dbReference>
<dbReference type="EMBL" id="RKRK01000002">
    <property type="protein sequence ID" value="RPF57914.1"/>
    <property type="molecule type" value="Genomic_DNA"/>
</dbReference>
<dbReference type="RefSeq" id="WP_123807435.1">
    <property type="nucleotide sequence ID" value="NZ_RKRK01000002.1"/>
</dbReference>
<dbReference type="InterPro" id="IPR016181">
    <property type="entry name" value="Acyl_CoA_acyltransferase"/>
</dbReference>
<dbReference type="GO" id="GO:0016747">
    <property type="term" value="F:acyltransferase activity, transferring groups other than amino-acyl groups"/>
    <property type="evidence" value="ECO:0007669"/>
    <property type="project" value="InterPro"/>
</dbReference>
<feature type="domain" description="N-acetyltransferase" evidence="1">
    <location>
        <begin position="1"/>
        <end position="158"/>
    </location>
</feature>
<evidence type="ECO:0000313" key="3">
    <source>
        <dbReference type="Proteomes" id="UP000277108"/>
    </source>
</evidence>
<dbReference type="Gene3D" id="3.40.630.30">
    <property type="match status" value="1"/>
</dbReference>
<reference evidence="2 3" key="1">
    <citation type="submission" date="2018-11" db="EMBL/GenBank/DDBJ databases">
        <title>Genomic Encyclopedia of Type Strains, Phase IV (KMG-IV): sequencing the most valuable type-strain genomes for metagenomic binning, comparative biology and taxonomic classification.</title>
        <authorList>
            <person name="Goeker M."/>
        </authorList>
    </citation>
    <scope>NUCLEOTIDE SEQUENCE [LARGE SCALE GENOMIC DNA]</scope>
    <source>
        <strain evidence="2 3">DSM 29158</strain>
    </source>
</reference>
<evidence type="ECO:0000313" key="2">
    <source>
        <dbReference type="EMBL" id="RPF57914.1"/>
    </source>
</evidence>
<evidence type="ECO:0000259" key="1">
    <source>
        <dbReference type="PROSITE" id="PS51186"/>
    </source>
</evidence>
<sequence length="158" mass="18655">MKVQWLDHDKDSRELFKEYSLSFKQMVFSGHPYYMVNNPLFHDATPVVLYDQQQVIGFFMFVEASDYTESLSNADEAIYIRGLSIDSKHQGQGYFKHVLNAIEQVARNKGKKYIVMTTNKLNKTAYQTFLHKGFEKYEPIGYYGYRQLLHFLKKRVVD</sequence>
<dbReference type="SUPFAM" id="SSF55729">
    <property type="entry name" value="Acyl-CoA N-acyltransferases (Nat)"/>
    <property type="match status" value="1"/>
</dbReference>
<keyword evidence="2" id="KW-0808">Transferase</keyword>
<dbReference type="InterPro" id="IPR000182">
    <property type="entry name" value="GNAT_dom"/>
</dbReference>
<gene>
    <name evidence="2" type="ORF">EDD62_0550</name>
</gene>
<name>A0A3N5BJ89_9BACL</name>
<dbReference type="OrthoDB" id="66776at2"/>
<proteinExistence type="predicted"/>
<dbReference type="PROSITE" id="PS51186">
    <property type="entry name" value="GNAT"/>
    <property type="match status" value="1"/>
</dbReference>
<comment type="caution">
    <text evidence="2">The sequence shown here is derived from an EMBL/GenBank/DDBJ whole genome shotgun (WGS) entry which is preliminary data.</text>
</comment>
<keyword evidence="3" id="KW-1185">Reference proteome</keyword>